<dbReference type="AlphaFoldDB" id="A0A9P6KLF2"/>
<dbReference type="InterPro" id="IPR049326">
    <property type="entry name" value="Rhodopsin_dom_fungi"/>
</dbReference>
<protein>
    <recommendedName>
        <fullName evidence="7">Rhodopsin domain-containing protein</fullName>
    </recommendedName>
</protein>
<evidence type="ECO:0000313" key="8">
    <source>
        <dbReference type="EMBL" id="KAF9731468.1"/>
    </source>
</evidence>
<keyword evidence="4 6" id="KW-0472">Membrane</keyword>
<dbReference type="PANTHER" id="PTHR33048">
    <property type="entry name" value="PTH11-LIKE INTEGRAL MEMBRANE PROTEIN (AFU_ORTHOLOGUE AFUA_5G11245)"/>
    <property type="match status" value="1"/>
</dbReference>
<feature type="transmembrane region" description="Helical" evidence="6">
    <location>
        <begin position="142"/>
        <end position="162"/>
    </location>
</feature>
<comment type="subcellular location">
    <subcellularLocation>
        <location evidence="1">Membrane</location>
        <topology evidence="1">Multi-pass membrane protein</topology>
    </subcellularLocation>
</comment>
<feature type="domain" description="Rhodopsin" evidence="7">
    <location>
        <begin position="48"/>
        <end position="295"/>
    </location>
</feature>
<dbReference type="InterPro" id="IPR052337">
    <property type="entry name" value="SAT4-like"/>
</dbReference>
<evidence type="ECO:0000256" key="4">
    <source>
        <dbReference type="ARBA" id="ARBA00023136"/>
    </source>
</evidence>
<evidence type="ECO:0000256" key="5">
    <source>
        <dbReference type="ARBA" id="ARBA00038359"/>
    </source>
</evidence>
<dbReference type="OrthoDB" id="61113at2759"/>
<keyword evidence="2 6" id="KW-0812">Transmembrane</keyword>
<dbReference type="Pfam" id="PF20684">
    <property type="entry name" value="Fung_rhodopsin"/>
    <property type="match status" value="1"/>
</dbReference>
<dbReference type="EMBL" id="WJXW01000012">
    <property type="protein sequence ID" value="KAF9731468.1"/>
    <property type="molecule type" value="Genomic_DNA"/>
</dbReference>
<proteinExistence type="inferred from homology"/>
<evidence type="ECO:0000256" key="2">
    <source>
        <dbReference type="ARBA" id="ARBA00022692"/>
    </source>
</evidence>
<feature type="transmembrane region" description="Helical" evidence="6">
    <location>
        <begin position="105"/>
        <end position="130"/>
    </location>
</feature>
<reference evidence="8" key="1">
    <citation type="journal article" date="2020" name="Mol. Plant Microbe Interact.">
        <title>Genome Sequence of the Biocontrol Agent Coniothyrium minitans strain Conio (IMI 134523).</title>
        <authorList>
            <person name="Patel D."/>
            <person name="Shittu T.A."/>
            <person name="Baroncelli R."/>
            <person name="Muthumeenakshi S."/>
            <person name="Osborne T.H."/>
            <person name="Janganan T.K."/>
            <person name="Sreenivasaprasad S."/>
        </authorList>
    </citation>
    <scope>NUCLEOTIDE SEQUENCE</scope>
    <source>
        <strain evidence="8">Conio</strain>
    </source>
</reference>
<dbReference type="Proteomes" id="UP000756921">
    <property type="component" value="Unassembled WGS sequence"/>
</dbReference>
<evidence type="ECO:0000256" key="1">
    <source>
        <dbReference type="ARBA" id="ARBA00004141"/>
    </source>
</evidence>
<dbReference type="GO" id="GO:0016020">
    <property type="term" value="C:membrane"/>
    <property type="evidence" value="ECO:0007669"/>
    <property type="project" value="UniProtKB-SubCell"/>
</dbReference>
<feature type="transmembrane region" description="Helical" evidence="6">
    <location>
        <begin position="64"/>
        <end position="85"/>
    </location>
</feature>
<comment type="caution">
    <text evidence="8">The sequence shown here is derived from an EMBL/GenBank/DDBJ whole genome shotgun (WGS) entry which is preliminary data.</text>
</comment>
<evidence type="ECO:0000313" key="9">
    <source>
        <dbReference type="Proteomes" id="UP000756921"/>
    </source>
</evidence>
<organism evidence="8 9">
    <name type="scientific">Paraphaeosphaeria minitans</name>
    <dbReference type="NCBI Taxonomy" id="565426"/>
    <lineage>
        <taxon>Eukaryota</taxon>
        <taxon>Fungi</taxon>
        <taxon>Dikarya</taxon>
        <taxon>Ascomycota</taxon>
        <taxon>Pezizomycotina</taxon>
        <taxon>Dothideomycetes</taxon>
        <taxon>Pleosporomycetidae</taxon>
        <taxon>Pleosporales</taxon>
        <taxon>Massarineae</taxon>
        <taxon>Didymosphaeriaceae</taxon>
        <taxon>Paraphaeosphaeria</taxon>
    </lineage>
</organism>
<evidence type="ECO:0000256" key="6">
    <source>
        <dbReference type="SAM" id="Phobius"/>
    </source>
</evidence>
<gene>
    <name evidence="8" type="ORF">PMIN01_10485</name>
</gene>
<name>A0A9P6KLF2_9PLEO</name>
<keyword evidence="9" id="KW-1185">Reference proteome</keyword>
<feature type="transmembrane region" description="Helical" evidence="6">
    <location>
        <begin position="228"/>
        <end position="250"/>
    </location>
</feature>
<keyword evidence="3 6" id="KW-1133">Transmembrane helix</keyword>
<comment type="similarity">
    <text evidence="5">Belongs to the SAT4 family.</text>
</comment>
<feature type="transmembrane region" description="Helical" evidence="6">
    <location>
        <begin position="31"/>
        <end position="52"/>
    </location>
</feature>
<evidence type="ECO:0000259" key="7">
    <source>
        <dbReference type="Pfam" id="PF20684"/>
    </source>
</evidence>
<accession>A0A9P6KLF2</accession>
<dbReference type="PANTHER" id="PTHR33048:SF47">
    <property type="entry name" value="INTEGRAL MEMBRANE PROTEIN-RELATED"/>
    <property type="match status" value="1"/>
</dbReference>
<evidence type="ECO:0000256" key="3">
    <source>
        <dbReference type="ARBA" id="ARBA00022989"/>
    </source>
</evidence>
<feature type="transmembrane region" description="Helical" evidence="6">
    <location>
        <begin position="196"/>
        <end position="216"/>
    </location>
</feature>
<sequence>MNEFSSIILEMMKNPPDADESIPVVNRFSTAIAVTLPFLVLSVVAVGLRLYTRLHLVREPGWDDVFVAIAVLLNIVGQTTFLGGVKAGIGQHLIYILGTLPTAMKWFYVANAAYTSTTVCIKLSLLLQYLRLFREGYRRTATLIFLAIVTLWGGTFSFMAWFPCFPVSGFWNKTMVPPATCYAFGYRTLDGGTNTLFAFAGSNMSLDILIFLIPLTEYFQPSLKRKQVLAMTGLFGVGLIAILMAVLRLWSGLKYNHRGIIMYDYTFWLPEVQVFSCLEIDFAIMCASMPIFWPSVMAAWNQIYVTKEVIVTVSVERRYDSNKDDLEMAMASSVRSNESTEDMVTGHSTEGRPFFIEDLTALRIVQIKSPEETLRMSWGGTALKK</sequence>